<dbReference type="eggNOG" id="ENOG502S7RB">
    <property type="taxonomic scope" value="Eukaryota"/>
</dbReference>
<dbReference type="AlphaFoldDB" id="A0A058ZF81"/>
<dbReference type="OMA" id="IWTAVSQ"/>
<keyword evidence="1" id="KW-1133">Transmembrane helix</keyword>
<dbReference type="GeneID" id="20525279"/>
<keyword evidence="1" id="KW-0812">Transmembrane</keyword>
<keyword evidence="1" id="KW-0472">Membrane</keyword>
<dbReference type="RefSeq" id="XP_009492705.1">
    <property type="nucleotide sequence ID" value="XM_009494430.1"/>
</dbReference>
<accession>A0A058ZF81</accession>
<dbReference type="OrthoDB" id="2162024at2759"/>
<proteinExistence type="predicted"/>
<name>A0A058ZF81_FONAL</name>
<sequence length="421" mass="46191">MAASALSGLGQAISGSALSLVSNYVDPIGGVPLPNCPTDTTSLGHMSYPTVVFLNITMFFMCAVLVAVTIWKYNSVVVFNLNFRYPENNNTLWALFFGVVGLRAIIEAIRYSMDIVEDSSTLNMALFFTSLVLDGFGALALALTLGYQYHYRSGNTSPDSASGVFAGKNPSLGPSSYNDYAPVNNHHSDGQHPDYAPYAAAGPGDFSGQPSSGLMHQVSYLFRTYFLSWETLYFFLFVVFLVAAYLNVTFKNEPPYYWFFFGSCILLRMPALVLTYIITTSPHGLFATCRGGDSTVLYNSLGNGRGVGPTGRSAATSAAITDASFTPTTNAKILLVVGFLLTLFMTFPSSIWAELILPLSAPGGSPCIIFFASWLDILYSGAIVGVLCFFFFLRSEYLRNHEESVWRTISRIQDYMDFRRF</sequence>
<organism evidence="2">
    <name type="scientific">Fonticula alba</name>
    <name type="common">Slime mold</name>
    <dbReference type="NCBI Taxonomy" id="691883"/>
    <lineage>
        <taxon>Eukaryota</taxon>
        <taxon>Rotosphaerida</taxon>
        <taxon>Fonticulaceae</taxon>
        <taxon>Fonticula</taxon>
    </lineage>
</organism>
<feature type="transmembrane region" description="Helical" evidence="1">
    <location>
        <begin position="232"/>
        <end position="250"/>
    </location>
</feature>
<feature type="transmembrane region" description="Helical" evidence="1">
    <location>
        <begin position="333"/>
        <end position="353"/>
    </location>
</feature>
<reference evidence="2" key="1">
    <citation type="submission" date="2013-04" db="EMBL/GenBank/DDBJ databases">
        <title>The Genome Sequence of Fonticula alba ATCC 38817.</title>
        <authorList>
            <consortium name="The Broad Institute Genomics Platform"/>
            <person name="Russ C."/>
            <person name="Cuomo C."/>
            <person name="Burger G."/>
            <person name="Gray M.W."/>
            <person name="Holland P.W.H."/>
            <person name="King N."/>
            <person name="Lang F.B.F."/>
            <person name="Roger A.J."/>
            <person name="Ruiz-Trillo I."/>
            <person name="Brown M."/>
            <person name="Walker B."/>
            <person name="Young S."/>
            <person name="Zeng Q."/>
            <person name="Gargeya S."/>
            <person name="Fitzgerald M."/>
            <person name="Haas B."/>
            <person name="Abouelleil A."/>
            <person name="Allen A.W."/>
            <person name="Alvarado L."/>
            <person name="Arachchi H.M."/>
            <person name="Berlin A.M."/>
            <person name="Chapman S.B."/>
            <person name="Gainer-Dewar J."/>
            <person name="Goldberg J."/>
            <person name="Griggs A."/>
            <person name="Gujja S."/>
            <person name="Hansen M."/>
            <person name="Howarth C."/>
            <person name="Imamovic A."/>
            <person name="Ireland A."/>
            <person name="Larimer J."/>
            <person name="McCowan C."/>
            <person name="Murphy C."/>
            <person name="Pearson M."/>
            <person name="Poon T.W."/>
            <person name="Priest M."/>
            <person name="Roberts A."/>
            <person name="Saif S."/>
            <person name="Shea T."/>
            <person name="Sisk P."/>
            <person name="Sykes S."/>
            <person name="Wortman J."/>
            <person name="Nusbaum C."/>
            <person name="Birren B."/>
        </authorList>
    </citation>
    <scope>NUCLEOTIDE SEQUENCE [LARGE SCALE GENOMIC DNA]</scope>
    <source>
        <strain evidence="2">ATCC 38817</strain>
    </source>
</reference>
<keyword evidence="3" id="KW-1185">Reference proteome</keyword>
<protein>
    <submittedName>
        <fullName evidence="2">Uncharacterized protein</fullName>
    </submittedName>
</protein>
<evidence type="ECO:0000313" key="2">
    <source>
        <dbReference type="EMBL" id="KCV73004.1"/>
    </source>
</evidence>
<dbReference type="Proteomes" id="UP000030693">
    <property type="component" value="Unassembled WGS sequence"/>
</dbReference>
<feature type="transmembrane region" description="Helical" evidence="1">
    <location>
        <begin position="368"/>
        <end position="393"/>
    </location>
</feature>
<feature type="transmembrane region" description="Helical" evidence="1">
    <location>
        <begin position="92"/>
        <end position="113"/>
    </location>
</feature>
<gene>
    <name evidence="2" type="ORF">H696_00554</name>
</gene>
<feature type="transmembrane region" description="Helical" evidence="1">
    <location>
        <begin position="51"/>
        <end position="71"/>
    </location>
</feature>
<dbReference type="EMBL" id="KB932201">
    <property type="protein sequence ID" value="KCV73004.1"/>
    <property type="molecule type" value="Genomic_DNA"/>
</dbReference>
<feature type="transmembrane region" description="Helical" evidence="1">
    <location>
        <begin position="256"/>
        <end position="278"/>
    </location>
</feature>
<feature type="transmembrane region" description="Helical" evidence="1">
    <location>
        <begin position="125"/>
        <end position="147"/>
    </location>
</feature>
<evidence type="ECO:0000313" key="3">
    <source>
        <dbReference type="Proteomes" id="UP000030693"/>
    </source>
</evidence>
<evidence type="ECO:0000256" key="1">
    <source>
        <dbReference type="SAM" id="Phobius"/>
    </source>
</evidence>